<dbReference type="RefSeq" id="XP_018068222.1">
    <property type="nucleotide sequence ID" value="XM_018205382.1"/>
</dbReference>
<reference evidence="2 3" key="1">
    <citation type="submission" date="2015-10" db="EMBL/GenBank/DDBJ databases">
        <title>Full genome of DAOMC 229536 Phialocephala scopiformis, a fungal endophyte of spruce producing the potent anti-insectan compound rugulosin.</title>
        <authorList>
            <consortium name="DOE Joint Genome Institute"/>
            <person name="Walker A.K."/>
            <person name="Frasz S.L."/>
            <person name="Seifert K.A."/>
            <person name="Miller J.D."/>
            <person name="Mondo S.J."/>
            <person name="Labutti K."/>
            <person name="Lipzen A."/>
            <person name="Dockter R."/>
            <person name="Kennedy M."/>
            <person name="Grigoriev I.V."/>
            <person name="Spatafora J.W."/>
        </authorList>
    </citation>
    <scope>NUCLEOTIDE SEQUENCE [LARGE SCALE GENOMIC DNA]</scope>
    <source>
        <strain evidence="2 3">CBS 120377</strain>
    </source>
</reference>
<dbReference type="GO" id="GO:0071966">
    <property type="term" value="P:fungal-type cell wall polysaccharide metabolic process"/>
    <property type="evidence" value="ECO:0007669"/>
    <property type="project" value="TreeGrafter"/>
</dbReference>
<dbReference type="InterPro" id="IPR053183">
    <property type="entry name" value="ASL1"/>
</dbReference>
<dbReference type="Pfam" id="PF11790">
    <property type="entry name" value="Glyco_hydro_cc"/>
    <property type="match status" value="1"/>
</dbReference>
<dbReference type="SUPFAM" id="SSF51445">
    <property type="entry name" value="(Trans)glycosidases"/>
    <property type="match status" value="1"/>
</dbReference>
<organism evidence="2 3">
    <name type="scientific">Mollisia scopiformis</name>
    <name type="common">Conifer needle endophyte fungus</name>
    <name type="synonym">Phialocephala scopiformis</name>
    <dbReference type="NCBI Taxonomy" id="149040"/>
    <lineage>
        <taxon>Eukaryota</taxon>
        <taxon>Fungi</taxon>
        <taxon>Dikarya</taxon>
        <taxon>Ascomycota</taxon>
        <taxon>Pezizomycotina</taxon>
        <taxon>Leotiomycetes</taxon>
        <taxon>Helotiales</taxon>
        <taxon>Mollisiaceae</taxon>
        <taxon>Mollisia</taxon>
    </lineage>
</organism>
<dbReference type="InterPro" id="IPR017853">
    <property type="entry name" value="GH"/>
</dbReference>
<dbReference type="GeneID" id="28815108"/>
<gene>
    <name evidence="2" type="ORF">LY89DRAFT_149027</name>
</gene>
<dbReference type="PANTHER" id="PTHR34154:SF3">
    <property type="entry name" value="ALKALI-SENSITIVE LINKAGE PROTEIN 1"/>
    <property type="match status" value="1"/>
</dbReference>
<dbReference type="GO" id="GO:0009277">
    <property type="term" value="C:fungal-type cell wall"/>
    <property type="evidence" value="ECO:0007669"/>
    <property type="project" value="TreeGrafter"/>
</dbReference>
<dbReference type="InterPro" id="IPR024655">
    <property type="entry name" value="Asl1_glyco_hydro_catalytic"/>
</dbReference>
<dbReference type="EMBL" id="KQ947421">
    <property type="protein sequence ID" value="KUJ13867.1"/>
    <property type="molecule type" value="Genomic_DNA"/>
</dbReference>
<dbReference type="PANTHER" id="PTHR34154">
    <property type="entry name" value="ALKALI-SENSITIVE LINKAGE PROTEIN 1"/>
    <property type="match status" value="1"/>
</dbReference>
<dbReference type="Proteomes" id="UP000070700">
    <property type="component" value="Unassembled WGS sequence"/>
</dbReference>
<name>A0A194X1Z8_MOLSC</name>
<sequence length="249" mass="28129">MPPNKRCLLWDWTNTRDCPEKIFQIPIPGPITSVANWNTWQPPELPPSIPFRPTIRTPAQLSGQDWSNILSSPSPIIHYLNEPERSGVTPSEAAELWFEKIVPLMKEKGIKVVGPSCASDAPGLAWLESFMSLLKAKGEEPDFLGLHYYGPEPEAAIRYLEEMHGRWPAMKVVVSEIACTSREYRAVVEFTGKLCNWMDEREWVVEYAFFGCVREVVDAFVSPEAQLMGKDGGLTELGVRYMGECPWVV</sequence>
<dbReference type="Gene3D" id="3.20.20.80">
    <property type="entry name" value="Glycosidases"/>
    <property type="match status" value="1"/>
</dbReference>
<proteinExistence type="predicted"/>
<protein>
    <recommendedName>
        <fullName evidence="1">Asl1-like glycosyl hydrolase catalytic domain-containing protein</fullName>
    </recommendedName>
</protein>
<dbReference type="InParanoid" id="A0A194X1Z8"/>
<dbReference type="KEGG" id="psco:LY89DRAFT_149027"/>
<dbReference type="AlphaFoldDB" id="A0A194X1Z8"/>
<feature type="domain" description="Asl1-like glycosyl hydrolase catalytic" evidence="1">
    <location>
        <begin position="29"/>
        <end position="241"/>
    </location>
</feature>
<dbReference type="OrthoDB" id="43654at2759"/>
<keyword evidence="3" id="KW-1185">Reference proteome</keyword>
<accession>A0A194X1Z8</accession>
<evidence type="ECO:0000259" key="1">
    <source>
        <dbReference type="Pfam" id="PF11790"/>
    </source>
</evidence>
<evidence type="ECO:0000313" key="3">
    <source>
        <dbReference type="Proteomes" id="UP000070700"/>
    </source>
</evidence>
<evidence type="ECO:0000313" key="2">
    <source>
        <dbReference type="EMBL" id="KUJ13867.1"/>
    </source>
</evidence>